<comment type="caution">
    <text evidence="1">The sequence shown here is derived from an EMBL/GenBank/DDBJ whole genome shotgun (WGS) entry which is preliminary data.</text>
</comment>
<dbReference type="EMBL" id="MU154786">
    <property type="protein sequence ID" value="KAF9487359.1"/>
    <property type="molecule type" value="Genomic_DNA"/>
</dbReference>
<reference evidence="1" key="1">
    <citation type="submission" date="2020-11" db="EMBL/GenBank/DDBJ databases">
        <authorList>
            <consortium name="DOE Joint Genome Institute"/>
            <person name="Ahrendt S."/>
            <person name="Riley R."/>
            <person name="Andreopoulos W."/>
            <person name="Labutti K."/>
            <person name="Pangilinan J."/>
            <person name="Ruiz-Duenas F.J."/>
            <person name="Barrasa J.M."/>
            <person name="Sanchez-Garcia M."/>
            <person name="Camarero S."/>
            <person name="Miyauchi S."/>
            <person name="Serrano A."/>
            <person name="Linde D."/>
            <person name="Babiker R."/>
            <person name="Drula E."/>
            <person name="Ayuso-Fernandez I."/>
            <person name="Pacheco R."/>
            <person name="Padilla G."/>
            <person name="Ferreira P."/>
            <person name="Barriuso J."/>
            <person name="Kellner H."/>
            <person name="Castanera R."/>
            <person name="Alfaro M."/>
            <person name="Ramirez L."/>
            <person name="Pisabarro A.G."/>
            <person name="Kuo A."/>
            <person name="Tritt A."/>
            <person name="Lipzen A."/>
            <person name="He G."/>
            <person name="Yan M."/>
            <person name="Ng V."/>
            <person name="Cullen D."/>
            <person name="Martin F."/>
            <person name="Rosso M.-N."/>
            <person name="Henrissat B."/>
            <person name="Hibbett D."/>
            <person name="Martinez A.T."/>
            <person name="Grigoriev I.V."/>
        </authorList>
    </citation>
    <scope>NUCLEOTIDE SEQUENCE</scope>
    <source>
        <strain evidence="1">ATCC 90797</strain>
    </source>
</reference>
<protein>
    <submittedName>
        <fullName evidence="1">Uncharacterized protein</fullName>
    </submittedName>
</protein>
<evidence type="ECO:0000313" key="2">
    <source>
        <dbReference type="Proteomes" id="UP000807025"/>
    </source>
</evidence>
<dbReference type="AlphaFoldDB" id="A0A9P6D877"/>
<name>A0A9P6D877_PLEER</name>
<keyword evidence="2" id="KW-1185">Reference proteome</keyword>
<organism evidence="1 2">
    <name type="scientific">Pleurotus eryngii</name>
    <name type="common">Boletus of the steppes</name>
    <dbReference type="NCBI Taxonomy" id="5323"/>
    <lineage>
        <taxon>Eukaryota</taxon>
        <taxon>Fungi</taxon>
        <taxon>Dikarya</taxon>
        <taxon>Basidiomycota</taxon>
        <taxon>Agaricomycotina</taxon>
        <taxon>Agaricomycetes</taxon>
        <taxon>Agaricomycetidae</taxon>
        <taxon>Agaricales</taxon>
        <taxon>Pleurotineae</taxon>
        <taxon>Pleurotaceae</taxon>
        <taxon>Pleurotus</taxon>
    </lineage>
</organism>
<proteinExistence type="predicted"/>
<sequence length="153" mass="16999">MAFRNRVTKSSVQNTGPDYKVAHQSIWTLQGYTVKMGRCRQLTKEPGDNMWDQGLVIFTVTVPPSDFSIWWRAVSSPWWSIPPIPTTLPPSLYSLSLGKGDIKRCRFNPVVRRRSVFMSKWLGTEADACSAVGAGKEVSVCAVCSGRSGDREA</sequence>
<accession>A0A9P6D877</accession>
<evidence type="ECO:0000313" key="1">
    <source>
        <dbReference type="EMBL" id="KAF9487359.1"/>
    </source>
</evidence>
<dbReference type="Proteomes" id="UP000807025">
    <property type="component" value="Unassembled WGS sequence"/>
</dbReference>
<gene>
    <name evidence="1" type="ORF">BDN71DRAFT_652080</name>
</gene>